<accession>A0AAE0ZEZ3</accession>
<reference evidence="1" key="1">
    <citation type="journal article" date="2023" name="G3 (Bethesda)">
        <title>A reference genome for the long-term kleptoplast-retaining sea slug Elysia crispata morphotype clarki.</title>
        <authorList>
            <person name="Eastman K.E."/>
            <person name="Pendleton A.L."/>
            <person name="Shaikh M.A."/>
            <person name="Suttiyut T."/>
            <person name="Ogas R."/>
            <person name="Tomko P."/>
            <person name="Gavelis G."/>
            <person name="Widhalm J.R."/>
            <person name="Wisecaver J.H."/>
        </authorList>
    </citation>
    <scope>NUCLEOTIDE SEQUENCE</scope>
    <source>
        <strain evidence="1">ECLA1</strain>
    </source>
</reference>
<dbReference type="Proteomes" id="UP001283361">
    <property type="component" value="Unassembled WGS sequence"/>
</dbReference>
<evidence type="ECO:0000313" key="2">
    <source>
        <dbReference type="Proteomes" id="UP001283361"/>
    </source>
</evidence>
<organism evidence="1 2">
    <name type="scientific">Elysia crispata</name>
    <name type="common">lettuce slug</name>
    <dbReference type="NCBI Taxonomy" id="231223"/>
    <lineage>
        <taxon>Eukaryota</taxon>
        <taxon>Metazoa</taxon>
        <taxon>Spiralia</taxon>
        <taxon>Lophotrochozoa</taxon>
        <taxon>Mollusca</taxon>
        <taxon>Gastropoda</taxon>
        <taxon>Heterobranchia</taxon>
        <taxon>Euthyneura</taxon>
        <taxon>Panpulmonata</taxon>
        <taxon>Sacoglossa</taxon>
        <taxon>Placobranchoidea</taxon>
        <taxon>Plakobranchidae</taxon>
        <taxon>Elysia</taxon>
    </lineage>
</organism>
<proteinExistence type="predicted"/>
<name>A0AAE0ZEZ3_9GAST</name>
<sequence>MGVATQGVEGVHFLSSKFSTDKITGCATAKPECVVNFLCGCGLSSYLARPPLACHRFGPPSKCAVLEQFYLGWETCSTWIGGQRTIGAPEEPTVVLTELTTIDLSKGQLLYTTNLDNYAFLGTYNYLF</sequence>
<protein>
    <submittedName>
        <fullName evidence="1">Uncharacterized protein</fullName>
    </submittedName>
</protein>
<keyword evidence="2" id="KW-1185">Reference proteome</keyword>
<evidence type="ECO:0000313" key="1">
    <source>
        <dbReference type="EMBL" id="KAK3767531.1"/>
    </source>
</evidence>
<dbReference type="EMBL" id="JAWDGP010004140">
    <property type="protein sequence ID" value="KAK3767531.1"/>
    <property type="molecule type" value="Genomic_DNA"/>
</dbReference>
<gene>
    <name evidence="1" type="ORF">RRG08_003963</name>
</gene>
<comment type="caution">
    <text evidence="1">The sequence shown here is derived from an EMBL/GenBank/DDBJ whole genome shotgun (WGS) entry which is preliminary data.</text>
</comment>
<dbReference type="AlphaFoldDB" id="A0AAE0ZEZ3"/>